<protein>
    <submittedName>
        <fullName evidence="2">Uncharacterized protein</fullName>
    </submittedName>
</protein>
<dbReference type="InterPro" id="IPR029063">
    <property type="entry name" value="SAM-dependent_MTases_sf"/>
</dbReference>
<dbReference type="SUPFAM" id="SSF53335">
    <property type="entry name" value="S-adenosyl-L-methionine-dependent methyltransferases"/>
    <property type="match status" value="1"/>
</dbReference>
<reference evidence="2 3" key="1">
    <citation type="journal article" date="2023" name="Life. Sci Alliance">
        <title>Evolutionary insights into 3D genome organization and epigenetic landscape of Vigna mungo.</title>
        <authorList>
            <person name="Junaid A."/>
            <person name="Singh B."/>
            <person name="Bhatia S."/>
        </authorList>
    </citation>
    <scope>NUCLEOTIDE SEQUENCE [LARGE SCALE GENOMIC DNA]</scope>
    <source>
        <strain evidence="2">Urdbean</strain>
    </source>
</reference>
<dbReference type="Proteomes" id="UP001374535">
    <property type="component" value="Chromosome 7"/>
</dbReference>
<organism evidence="2 3">
    <name type="scientific">Vigna mungo</name>
    <name type="common">Black gram</name>
    <name type="synonym">Phaseolus mungo</name>
    <dbReference type="NCBI Taxonomy" id="3915"/>
    <lineage>
        <taxon>Eukaryota</taxon>
        <taxon>Viridiplantae</taxon>
        <taxon>Streptophyta</taxon>
        <taxon>Embryophyta</taxon>
        <taxon>Tracheophyta</taxon>
        <taxon>Spermatophyta</taxon>
        <taxon>Magnoliopsida</taxon>
        <taxon>eudicotyledons</taxon>
        <taxon>Gunneridae</taxon>
        <taxon>Pentapetalae</taxon>
        <taxon>rosids</taxon>
        <taxon>fabids</taxon>
        <taxon>Fabales</taxon>
        <taxon>Fabaceae</taxon>
        <taxon>Papilionoideae</taxon>
        <taxon>50 kb inversion clade</taxon>
        <taxon>NPAAA clade</taxon>
        <taxon>indigoferoid/millettioid clade</taxon>
        <taxon>Phaseoleae</taxon>
        <taxon>Vigna</taxon>
    </lineage>
</organism>
<evidence type="ECO:0000313" key="2">
    <source>
        <dbReference type="EMBL" id="WVZ04386.1"/>
    </source>
</evidence>
<accession>A0AAQ3N8S8</accession>
<dbReference type="AlphaFoldDB" id="A0AAQ3N8S8"/>
<name>A0AAQ3N8S8_VIGMU</name>
<sequence>MCGRQKSVAWDMLRVYNDFIDDQERRRYYDRTWEPVNGGRRSSRIKTWVWSKHKGKNISLGQRYGWCECPHKLLLVRLMWENNHNWSDHWLEKSPVHWIERLELFDEFEEWYMMQEHYCVAYAINDGMGLFGDFGFVNDSSELPS</sequence>
<gene>
    <name evidence="2" type="ORF">V8G54_025192</name>
</gene>
<keyword evidence="3" id="KW-1185">Reference proteome</keyword>
<dbReference type="GO" id="GO:0008168">
    <property type="term" value="F:methyltransferase activity"/>
    <property type="evidence" value="ECO:0007669"/>
    <property type="project" value="InterPro"/>
</dbReference>
<evidence type="ECO:0000313" key="3">
    <source>
        <dbReference type="Proteomes" id="UP001374535"/>
    </source>
</evidence>
<proteinExistence type="predicted"/>
<dbReference type="Gene3D" id="3.40.50.150">
    <property type="entry name" value="Vaccinia Virus protein VP39"/>
    <property type="match status" value="1"/>
</dbReference>
<keyword evidence="1" id="KW-0949">S-adenosyl-L-methionine</keyword>
<dbReference type="EMBL" id="CP144694">
    <property type="protein sequence ID" value="WVZ04386.1"/>
    <property type="molecule type" value="Genomic_DNA"/>
</dbReference>
<dbReference type="PANTHER" id="PTHR13600:SF21">
    <property type="entry name" value="LEUCINE CARBOXYL METHYLTRANSFERASE 1"/>
    <property type="match status" value="1"/>
</dbReference>
<dbReference type="InterPro" id="IPR016651">
    <property type="entry name" value="LCMT1"/>
</dbReference>
<evidence type="ECO:0000256" key="1">
    <source>
        <dbReference type="ARBA" id="ARBA00022691"/>
    </source>
</evidence>
<dbReference type="PANTHER" id="PTHR13600">
    <property type="entry name" value="LEUCINE CARBOXYL METHYLTRANSFERASE"/>
    <property type="match status" value="1"/>
</dbReference>